<dbReference type="EMBL" id="MH523448">
    <property type="protein sequence ID" value="QDL90186.1"/>
    <property type="molecule type" value="Genomic_DNA"/>
</dbReference>
<dbReference type="AlphaFoldDB" id="A0A515HKV9"/>
<sequence length="39" mass="4807">MQYSGCLKYRCYLSDMENNMRKYIPLVLFIFSWVMTPTY</sequence>
<reference evidence="1" key="1">
    <citation type="submission" date="2018-06" db="EMBL/GenBank/DDBJ databases">
        <authorList>
            <person name="Espinal P."/>
            <person name="Villa L."/>
            <person name="Carattoli A."/>
        </authorList>
    </citation>
    <scope>NUCLEOTIDE SEQUENCE</scope>
    <source>
        <strain evidence="1">KL8</strain>
        <plasmid evidence="1">pKL8-NDM</plasmid>
    </source>
</reference>
<evidence type="ECO:0000313" key="1">
    <source>
        <dbReference type="EMBL" id="QDL90186.1"/>
    </source>
</evidence>
<accession>A0A515HKV9</accession>
<keyword evidence="1" id="KW-0614">Plasmid</keyword>
<name>A0A515HKV9_KLEPN</name>
<protein>
    <submittedName>
        <fullName evidence="1">Nuclease</fullName>
    </submittedName>
</protein>
<proteinExistence type="predicted"/>
<geneLocation type="plasmid" evidence="1">
    <name>pKL8-NDM</name>
</geneLocation>
<organism evidence="1">
    <name type="scientific">Klebsiella pneumoniae</name>
    <dbReference type="NCBI Taxonomy" id="573"/>
    <lineage>
        <taxon>Bacteria</taxon>
        <taxon>Pseudomonadati</taxon>
        <taxon>Pseudomonadota</taxon>
        <taxon>Gammaproteobacteria</taxon>
        <taxon>Enterobacterales</taxon>
        <taxon>Enterobacteriaceae</taxon>
        <taxon>Klebsiella/Raoultella group</taxon>
        <taxon>Klebsiella</taxon>
        <taxon>Klebsiella pneumoniae complex</taxon>
    </lineage>
</organism>